<dbReference type="Gene3D" id="1.10.357.10">
    <property type="entry name" value="Tetracycline Repressor, domain 2"/>
    <property type="match status" value="1"/>
</dbReference>
<dbReference type="InterPro" id="IPR050109">
    <property type="entry name" value="HTH-type_TetR-like_transc_reg"/>
</dbReference>
<reference evidence="7 8" key="1">
    <citation type="submission" date="2016-10" db="EMBL/GenBank/DDBJ databases">
        <title>Complete genome sequences of three Cupriavidus strains isolated from various Malaysian environments.</title>
        <authorList>
            <person name="Abdullah A.A.-A."/>
            <person name="Shafie N.A.H."/>
            <person name="Lau N.S."/>
        </authorList>
    </citation>
    <scope>NUCLEOTIDE SEQUENCE [LARGE SCALE GENOMIC DNA]</scope>
    <source>
        <strain evidence="7 8">USMAA1020</strain>
    </source>
</reference>
<proteinExistence type="predicted"/>
<evidence type="ECO:0000259" key="6">
    <source>
        <dbReference type="PROSITE" id="PS50977"/>
    </source>
</evidence>
<evidence type="ECO:0000313" key="7">
    <source>
        <dbReference type="EMBL" id="AOZ04402.1"/>
    </source>
</evidence>
<name>A0ABN4TBA4_9BURK</name>
<dbReference type="Pfam" id="PF17932">
    <property type="entry name" value="TetR_C_24"/>
    <property type="match status" value="1"/>
</dbReference>
<feature type="DNA-binding region" description="H-T-H motif" evidence="5">
    <location>
        <begin position="33"/>
        <end position="52"/>
    </location>
</feature>
<organism evidence="7 8">
    <name type="scientific">Cupriavidus malaysiensis</name>
    <dbReference type="NCBI Taxonomy" id="367825"/>
    <lineage>
        <taxon>Bacteria</taxon>
        <taxon>Pseudomonadati</taxon>
        <taxon>Pseudomonadota</taxon>
        <taxon>Betaproteobacteria</taxon>
        <taxon>Burkholderiales</taxon>
        <taxon>Burkholderiaceae</taxon>
        <taxon>Cupriavidus</taxon>
    </lineage>
</organism>
<evidence type="ECO:0000256" key="3">
    <source>
        <dbReference type="ARBA" id="ARBA00023125"/>
    </source>
</evidence>
<gene>
    <name evidence="7" type="ORF">BKK80_00010</name>
</gene>
<keyword evidence="8" id="KW-1185">Reference proteome</keyword>
<dbReference type="PANTHER" id="PTHR30055:SF175">
    <property type="entry name" value="HTH-TYPE TRANSCRIPTIONAL REPRESSOR KSTR2"/>
    <property type="match status" value="1"/>
</dbReference>
<dbReference type="Proteomes" id="UP000177515">
    <property type="component" value="Chromosome 1"/>
</dbReference>
<dbReference type="InterPro" id="IPR001647">
    <property type="entry name" value="HTH_TetR"/>
</dbReference>
<dbReference type="SUPFAM" id="SSF46689">
    <property type="entry name" value="Homeodomain-like"/>
    <property type="match status" value="1"/>
</dbReference>
<keyword evidence="1" id="KW-0678">Repressor</keyword>
<dbReference type="PROSITE" id="PS50977">
    <property type="entry name" value="HTH_TETR_2"/>
    <property type="match status" value="1"/>
</dbReference>
<dbReference type="Gene3D" id="1.10.10.60">
    <property type="entry name" value="Homeodomain-like"/>
    <property type="match status" value="1"/>
</dbReference>
<dbReference type="PANTHER" id="PTHR30055">
    <property type="entry name" value="HTH-TYPE TRANSCRIPTIONAL REGULATOR RUTR"/>
    <property type="match status" value="1"/>
</dbReference>
<evidence type="ECO:0000256" key="5">
    <source>
        <dbReference type="PROSITE-ProRule" id="PRU00335"/>
    </source>
</evidence>
<evidence type="ECO:0000256" key="4">
    <source>
        <dbReference type="ARBA" id="ARBA00023163"/>
    </source>
</evidence>
<dbReference type="RefSeq" id="WP_071010190.1">
    <property type="nucleotide sequence ID" value="NZ_CP017754.1"/>
</dbReference>
<protein>
    <submittedName>
        <fullName evidence="7">TetR family transcriptional regulator</fullName>
    </submittedName>
</protein>
<sequence length="227" mass="25249">MARTKAPDFEAQREQILELAATAFAASSYPSTSMADLAAACGTSKARLYHYYESKEAILFDLLDRYTRRLMLIVTEVDAEAERRHLDDRARFANLIRAFLAEYENSQTRHIALINDVKFLAEAQRDLILKRERDVVSAFSRLLRLAYPERVTRDNQTALTMTVFGMINWTFTWLKPGGRLSYADFAEIVIELLAGGLPAAAAAAGQPLTGGDEVRLAIGAGKTQAGR</sequence>
<feature type="domain" description="HTH tetR-type" evidence="6">
    <location>
        <begin position="10"/>
        <end position="70"/>
    </location>
</feature>
<dbReference type="PRINTS" id="PR00455">
    <property type="entry name" value="HTHTETR"/>
</dbReference>
<dbReference type="InterPro" id="IPR009057">
    <property type="entry name" value="Homeodomain-like_sf"/>
</dbReference>
<keyword evidence="4" id="KW-0804">Transcription</keyword>
<dbReference type="InterPro" id="IPR036271">
    <property type="entry name" value="Tet_transcr_reg_TetR-rel_C_sf"/>
</dbReference>
<keyword evidence="3 5" id="KW-0238">DNA-binding</keyword>
<dbReference type="Pfam" id="PF00440">
    <property type="entry name" value="TetR_N"/>
    <property type="match status" value="1"/>
</dbReference>
<evidence type="ECO:0000313" key="8">
    <source>
        <dbReference type="Proteomes" id="UP000177515"/>
    </source>
</evidence>
<evidence type="ECO:0000256" key="1">
    <source>
        <dbReference type="ARBA" id="ARBA00022491"/>
    </source>
</evidence>
<dbReference type="EMBL" id="CP017754">
    <property type="protein sequence ID" value="AOZ04402.1"/>
    <property type="molecule type" value="Genomic_DNA"/>
</dbReference>
<evidence type="ECO:0000256" key="2">
    <source>
        <dbReference type="ARBA" id="ARBA00023015"/>
    </source>
</evidence>
<dbReference type="InterPro" id="IPR041490">
    <property type="entry name" value="KstR2_TetR_C"/>
</dbReference>
<dbReference type="SUPFAM" id="SSF48498">
    <property type="entry name" value="Tetracyclin repressor-like, C-terminal domain"/>
    <property type="match status" value="1"/>
</dbReference>
<keyword evidence="2" id="KW-0805">Transcription regulation</keyword>
<accession>A0ABN4TBA4</accession>